<sequence length="91" mass="10602">MHKWLEQLRSLTLKEHLFWITLITAFIYNVCYQYSKGYLEFFGAGLYAEPNLYDTVTVIIMVALTSLLPVILFGLLFGRSINMESYFFGCL</sequence>
<gene>
    <name evidence="2" type="ORF">GCM10011571_16910</name>
</gene>
<feature type="transmembrane region" description="Helical" evidence="1">
    <location>
        <begin position="55"/>
        <end position="77"/>
    </location>
</feature>
<keyword evidence="1" id="KW-0472">Membrane</keyword>
<reference evidence="2" key="2">
    <citation type="submission" date="2020-09" db="EMBL/GenBank/DDBJ databases">
        <authorList>
            <person name="Sun Q."/>
            <person name="Zhou Y."/>
        </authorList>
    </citation>
    <scope>NUCLEOTIDE SEQUENCE</scope>
    <source>
        <strain evidence="2">CGMCC 1.15179</strain>
    </source>
</reference>
<name>A0A8J2VBX4_9BACL</name>
<keyword evidence="3" id="KW-1185">Reference proteome</keyword>
<proteinExistence type="predicted"/>
<protein>
    <submittedName>
        <fullName evidence="2">Uncharacterized protein</fullName>
    </submittedName>
</protein>
<keyword evidence="1" id="KW-0812">Transmembrane</keyword>
<keyword evidence="1" id="KW-1133">Transmembrane helix</keyword>
<dbReference type="EMBL" id="BMHQ01000005">
    <property type="protein sequence ID" value="GGE15903.1"/>
    <property type="molecule type" value="Genomic_DNA"/>
</dbReference>
<comment type="caution">
    <text evidence="2">The sequence shown here is derived from an EMBL/GenBank/DDBJ whole genome shotgun (WGS) entry which is preliminary data.</text>
</comment>
<organism evidence="2 3">
    <name type="scientific">Marinithermofilum abyssi</name>
    <dbReference type="NCBI Taxonomy" id="1571185"/>
    <lineage>
        <taxon>Bacteria</taxon>
        <taxon>Bacillati</taxon>
        <taxon>Bacillota</taxon>
        <taxon>Bacilli</taxon>
        <taxon>Bacillales</taxon>
        <taxon>Thermoactinomycetaceae</taxon>
        <taxon>Marinithermofilum</taxon>
    </lineage>
</organism>
<accession>A0A8J2VBX4</accession>
<dbReference type="AlphaFoldDB" id="A0A8J2VBX4"/>
<dbReference type="Proteomes" id="UP000625210">
    <property type="component" value="Unassembled WGS sequence"/>
</dbReference>
<feature type="transmembrane region" description="Helical" evidence="1">
    <location>
        <begin position="16"/>
        <end position="35"/>
    </location>
</feature>
<evidence type="ECO:0000256" key="1">
    <source>
        <dbReference type="SAM" id="Phobius"/>
    </source>
</evidence>
<evidence type="ECO:0000313" key="2">
    <source>
        <dbReference type="EMBL" id="GGE15903.1"/>
    </source>
</evidence>
<evidence type="ECO:0000313" key="3">
    <source>
        <dbReference type="Proteomes" id="UP000625210"/>
    </source>
</evidence>
<reference evidence="2" key="1">
    <citation type="journal article" date="2014" name="Int. J. Syst. Evol. Microbiol.">
        <title>Complete genome sequence of Corynebacterium casei LMG S-19264T (=DSM 44701T), isolated from a smear-ripened cheese.</title>
        <authorList>
            <consortium name="US DOE Joint Genome Institute (JGI-PGF)"/>
            <person name="Walter F."/>
            <person name="Albersmeier A."/>
            <person name="Kalinowski J."/>
            <person name="Ruckert C."/>
        </authorList>
    </citation>
    <scope>NUCLEOTIDE SEQUENCE</scope>
    <source>
        <strain evidence="2">CGMCC 1.15179</strain>
    </source>
</reference>